<dbReference type="EMBL" id="KL367579">
    <property type="protein sequence ID" value="KFD63199.1"/>
    <property type="molecule type" value="Genomic_DNA"/>
</dbReference>
<organism evidence="1">
    <name type="scientific">Trichuris suis</name>
    <name type="common">pig whipworm</name>
    <dbReference type="NCBI Taxonomy" id="68888"/>
    <lineage>
        <taxon>Eukaryota</taxon>
        <taxon>Metazoa</taxon>
        <taxon>Ecdysozoa</taxon>
        <taxon>Nematoda</taxon>
        <taxon>Enoplea</taxon>
        <taxon>Dorylaimia</taxon>
        <taxon>Trichinellida</taxon>
        <taxon>Trichuridae</taxon>
        <taxon>Trichuris</taxon>
    </lineage>
</organism>
<protein>
    <submittedName>
        <fullName evidence="1">Uncharacterized protein</fullName>
    </submittedName>
</protein>
<evidence type="ECO:0000313" key="1">
    <source>
        <dbReference type="EMBL" id="KFD63199.1"/>
    </source>
</evidence>
<dbReference type="AlphaFoldDB" id="A0A085N153"/>
<accession>A0A085N153</accession>
<sequence>MAKKGTFFPSFVEEPDNSLVSAAALAVPIRLPRRSPDGFSEGRSLQSPPDFPGFGAIRPPWTVQVGRLFYDL</sequence>
<dbReference type="Proteomes" id="UP000030758">
    <property type="component" value="Unassembled WGS sequence"/>
</dbReference>
<proteinExistence type="predicted"/>
<gene>
    <name evidence="1" type="ORF">M514_08357</name>
</gene>
<name>A0A085N153_9BILA</name>
<reference evidence="1" key="1">
    <citation type="journal article" date="2014" name="Nat. Genet.">
        <title>Genome and transcriptome of the porcine whipworm Trichuris suis.</title>
        <authorList>
            <person name="Jex A.R."/>
            <person name="Nejsum P."/>
            <person name="Schwarz E.M."/>
            <person name="Hu L."/>
            <person name="Young N.D."/>
            <person name="Hall R.S."/>
            <person name="Korhonen P.K."/>
            <person name="Liao S."/>
            <person name="Thamsborg S."/>
            <person name="Xia J."/>
            <person name="Xu P."/>
            <person name="Wang S."/>
            <person name="Scheerlinck J.P."/>
            <person name="Hofmann A."/>
            <person name="Sternberg P.W."/>
            <person name="Wang J."/>
            <person name="Gasser R.B."/>
        </authorList>
    </citation>
    <scope>NUCLEOTIDE SEQUENCE [LARGE SCALE GENOMIC DNA]</scope>
    <source>
        <strain evidence="1">DCEP-RM93F</strain>
    </source>
</reference>